<organism evidence="2">
    <name type="scientific">freshwater metagenome</name>
    <dbReference type="NCBI Taxonomy" id="449393"/>
    <lineage>
        <taxon>unclassified sequences</taxon>
        <taxon>metagenomes</taxon>
        <taxon>ecological metagenomes</taxon>
    </lineage>
</organism>
<dbReference type="PANTHER" id="PTHR43802:SF1">
    <property type="entry name" value="IP11341P-RELATED"/>
    <property type="match status" value="1"/>
</dbReference>
<sequence length="340" mass="38101">MANWQIDHEIKTTNEWSKEMKKSEYELLANQWDDEAMETDEKVLKSLVLYEKDPSISAAYISFNSPSTLNAVPVAALEIVGDYVREAEADDEVKTIIFRGIGPCFGTGADAKELGHYIGYKTPKPGEKPYKPSQHNRMLPDRNIVMGAFTASVQNCLKVTICQVHSYCYGGHMQIALAADMVIASDDALFTHPAFRYLGAGPQDMWAWVENLGIKKMKEIMFTMRALGAEEAEKAGLVNKVVAKDDLDQWVRDYAQAVSMMPLDGIMIGKSLMRLMMEARGKGVGEIIAWAGHGWATNLKLEEGEFNFVRERMTKGLSQTLHDRDMKVAPFFRLGETREG</sequence>
<dbReference type="InterPro" id="IPR029045">
    <property type="entry name" value="ClpP/crotonase-like_dom_sf"/>
</dbReference>
<dbReference type="InterPro" id="IPR001753">
    <property type="entry name" value="Enoyl-CoA_hydra/iso"/>
</dbReference>
<dbReference type="SUPFAM" id="SSF52096">
    <property type="entry name" value="ClpP/crotonase"/>
    <property type="match status" value="1"/>
</dbReference>
<comment type="similarity">
    <text evidence="1">Belongs to the enoyl-CoA hydratase/isomerase family.</text>
</comment>
<name>A0A6J6R3W4_9ZZZZ</name>
<evidence type="ECO:0000313" key="2">
    <source>
        <dbReference type="EMBL" id="CAB4716208.1"/>
    </source>
</evidence>
<accession>A0A6J6R3W4</accession>
<proteinExistence type="inferred from homology"/>
<dbReference type="Gene3D" id="3.90.226.10">
    <property type="entry name" value="2-enoyl-CoA Hydratase, Chain A, domain 1"/>
    <property type="match status" value="1"/>
</dbReference>
<protein>
    <submittedName>
        <fullName evidence="2">Unannotated protein</fullName>
    </submittedName>
</protein>
<dbReference type="CDD" id="cd06558">
    <property type="entry name" value="crotonase-like"/>
    <property type="match status" value="1"/>
</dbReference>
<dbReference type="Pfam" id="PF00378">
    <property type="entry name" value="ECH_1"/>
    <property type="match status" value="1"/>
</dbReference>
<dbReference type="PANTHER" id="PTHR43802">
    <property type="entry name" value="ENOYL-COA HYDRATASE"/>
    <property type="match status" value="1"/>
</dbReference>
<dbReference type="EMBL" id="CAEZYA010000065">
    <property type="protein sequence ID" value="CAB4716208.1"/>
    <property type="molecule type" value="Genomic_DNA"/>
</dbReference>
<evidence type="ECO:0000256" key="1">
    <source>
        <dbReference type="ARBA" id="ARBA00005254"/>
    </source>
</evidence>
<reference evidence="2" key="1">
    <citation type="submission" date="2020-05" db="EMBL/GenBank/DDBJ databases">
        <authorList>
            <person name="Chiriac C."/>
            <person name="Salcher M."/>
            <person name="Ghai R."/>
            <person name="Kavagutti S V."/>
        </authorList>
    </citation>
    <scope>NUCLEOTIDE SEQUENCE</scope>
</reference>
<gene>
    <name evidence="2" type="ORF">UFOPK2627_01311</name>
</gene>
<dbReference type="AlphaFoldDB" id="A0A6J6R3W4"/>